<dbReference type="AlphaFoldDB" id="A0A833MWP8"/>
<sequence length="64" mass="7162">MRINEDFHGSIIQCHLYQNTFLGFTATECNDLPFACLIIIGKADPVADRKSITSFHVISLLQGH</sequence>
<evidence type="ECO:0000313" key="2">
    <source>
        <dbReference type="Proteomes" id="UP000469949"/>
    </source>
</evidence>
<protein>
    <submittedName>
        <fullName evidence="1">Uncharacterized protein</fullName>
    </submittedName>
</protein>
<comment type="caution">
    <text evidence="1">The sequence shown here is derived from an EMBL/GenBank/DDBJ whole genome shotgun (WGS) entry which is preliminary data.</text>
</comment>
<gene>
    <name evidence="1" type="ORF">F8B43_5196</name>
</gene>
<reference evidence="1 2" key="1">
    <citation type="submission" date="2019-10" db="EMBL/GenBank/DDBJ databases">
        <title>Draft Genome Sequence of the Caffeine Degrading Methylotroph Methylorubrum populi PINKEL.</title>
        <authorList>
            <person name="Dawson S.C."/>
            <person name="Zhang X."/>
            <person name="Wright M.E."/>
            <person name="Sharma G."/>
            <person name="Langner J.T."/>
            <person name="Ditty J.L."/>
            <person name="Subuyuj G.A."/>
        </authorList>
    </citation>
    <scope>NUCLEOTIDE SEQUENCE [LARGE SCALE GENOMIC DNA]</scope>
    <source>
        <strain evidence="1 2">Pinkel</strain>
    </source>
</reference>
<dbReference type="EMBL" id="WEKV01000020">
    <property type="protein sequence ID" value="KAB7782441.1"/>
    <property type="molecule type" value="Genomic_DNA"/>
</dbReference>
<evidence type="ECO:0000313" key="1">
    <source>
        <dbReference type="EMBL" id="KAB7782441.1"/>
    </source>
</evidence>
<dbReference type="Proteomes" id="UP000469949">
    <property type="component" value="Unassembled WGS sequence"/>
</dbReference>
<organism evidence="1 2">
    <name type="scientific">Methylorubrum populi</name>
    <dbReference type="NCBI Taxonomy" id="223967"/>
    <lineage>
        <taxon>Bacteria</taxon>
        <taxon>Pseudomonadati</taxon>
        <taxon>Pseudomonadota</taxon>
        <taxon>Alphaproteobacteria</taxon>
        <taxon>Hyphomicrobiales</taxon>
        <taxon>Methylobacteriaceae</taxon>
        <taxon>Methylorubrum</taxon>
    </lineage>
</organism>
<accession>A0A833MWP8</accession>
<name>A0A833MWP8_9HYPH</name>
<proteinExistence type="predicted"/>